<keyword evidence="4" id="KW-1185">Reference proteome</keyword>
<evidence type="ECO:0000256" key="1">
    <source>
        <dbReference type="SAM" id="MobiDB-lite"/>
    </source>
</evidence>
<dbReference type="EMBL" id="MLIS01000001">
    <property type="protein sequence ID" value="OHU77942.1"/>
    <property type="molecule type" value="Genomic_DNA"/>
</dbReference>
<keyword evidence="2" id="KW-0472">Membrane</keyword>
<keyword evidence="2" id="KW-0812">Transmembrane</keyword>
<dbReference type="AlphaFoldDB" id="A0A1S1M3E7"/>
<gene>
    <name evidence="3" type="ORF">BKG84_05605</name>
</gene>
<accession>A0A1S1M3E7</accession>
<dbReference type="RefSeq" id="WP_070951392.1">
    <property type="nucleotide sequence ID" value="NZ_CP050145.1"/>
</dbReference>
<proteinExistence type="predicted"/>
<protein>
    <recommendedName>
        <fullName evidence="5">Asp23/Gls24 family envelope stress response protein</fullName>
    </recommendedName>
</protein>
<comment type="caution">
    <text evidence="3">The sequence shown here is derived from an EMBL/GenBank/DDBJ whole genome shotgun (WGS) entry which is preliminary data.</text>
</comment>
<feature type="transmembrane region" description="Helical" evidence="2">
    <location>
        <begin position="194"/>
        <end position="215"/>
    </location>
</feature>
<evidence type="ECO:0000313" key="3">
    <source>
        <dbReference type="EMBL" id="OHU77942.1"/>
    </source>
</evidence>
<feature type="region of interest" description="Disordered" evidence="1">
    <location>
        <begin position="118"/>
        <end position="138"/>
    </location>
</feature>
<feature type="transmembrane region" description="Helical" evidence="2">
    <location>
        <begin position="144"/>
        <end position="166"/>
    </location>
</feature>
<organism evidence="3 4">
    <name type="scientific">Mycobacteroides chelonae</name>
    <name type="common">Mycobacterium chelonae</name>
    <dbReference type="NCBI Taxonomy" id="1774"/>
    <lineage>
        <taxon>Bacteria</taxon>
        <taxon>Bacillati</taxon>
        <taxon>Actinomycetota</taxon>
        <taxon>Actinomycetes</taxon>
        <taxon>Mycobacteriales</taxon>
        <taxon>Mycobacteriaceae</taxon>
        <taxon>Mycobacteroides</taxon>
    </lineage>
</organism>
<evidence type="ECO:0000313" key="4">
    <source>
        <dbReference type="Proteomes" id="UP000179441"/>
    </source>
</evidence>
<evidence type="ECO:0008006" key="5">
    <source>
        <dbReference type="Google" id="ProtNLM"/>
    </source>
</evidence>
<evidence type="ECO:0000256" key="2">
    <source>
        <dbReference type="SAM" id="Phobius"/>
    </source>
</evidence>
<reference evidence="3 4" key="1">
    <citation type="submission" date="2016-10" db="EMBL/GenBank/DDBJ databases">
        <title>Evaluation of Human, Veterinary and Environmental Mycobacterium chelonae Isolates by Core Genome Phylogenomic Analysis, Targeted Gene Comparison, and Anti-microbial Susceptibility Patterns: A Tale of Mistaken Identities.</title>
        <authorList>
            <person name="Fogelson S.B."/>
            <person name="Camus A.C."/>
            <person name="Lorenz W."/>
            <person name="Vasireddy R."/>
            <person name="Vasireddy S."/>
            <person name="Smith T."/>
            <person name="Brown-Elliott B.A."/>
            <person name="Wallace R.J.Jr."/>
            <person name="Hasan N.A."/>
            <person name="Reischl U."/>
            <person name="Sanchez S."/>
        </authorList>
    </citation>
    <scope>NUCLEOTIDE SEQUENCE [LARGE SCALE GENOMIC DNA]</scope>
    <source>
        <strain evidence="3 4">15518</strain>
    </source>
</reference>
<dbReference type="Proteomes" id="UP000179441">
    <property type="component" value="Unassembled WGS sequence"/>
</dbReference>
<keyword evidence="2" id="KW-1133">Transmembrane helix</keyword>
<name>A0A1S1M3E7_MYCCH</name>
<sequence>MVTTTGLVPVRGATRVHERVRHRLIEHAVLSVPGVVRHGSIAPGRALPSIAIVDGARPTVNVKIAATWPTNGARVVDAVRAAVTQELHKSLGEEPAGINVDIARIESNRTPAEVADAYTAGASTPEETDTTSEVSSKYRGPHRIAGSTITGILIALGLVTAGVIVLRDAAINIGWASGSTWTAATTRWAQHAHWMWWTWPAAVVAGIVGLALLVLTVKPRRRTHIAVGDGILVPHASAHRWRDEYRGPLEENKEGTNQ</sequence>